<evidence type="ECO:0000256" key="3">
    <source>
        <dbReference type="ARBA" id="ARBA00023315"/>
    </source>
</evidence>
<evidence type="ECO:0000313" key="7">
    <source>
        <dbReference type="Proteomes" id="UP000234626"/>
    </source>
</evidence>
<name>A0A2N5EM24_9GAMM</name>
<proteinExistence type="inferred from homology"/>
<gene>
    <name evidence="6" type="ORF">CYR34_11890</name>
</gene>
<evidence type="ECO:0000256" key="4">
    <source>
        <dbReference type="ARBA" id="ARBA00072224"/>
    </source>
</evidence>
<evidence type="ECO:0000313" key="6">
    <source>
        <dbReference type="EMBL" id="PLR48838.1"/>
    </source>
</evidence>
<dbReference type="InterPro" id="IPR016181">
    <property type="entry name" value="Acyl_CoA_acyltransferase"/>
</dbReference>
<dbReference type="CDD" id="cd04301">
    <property type="entry name" value="NAT_SF"/>
    <property type="match status" value="1"/>
</dbReference>
<dbReference type="RefSeq" id="WP_072925965.1">
    <property type="nucleotide sequence ID" value="NZ_JAWJZE010000022.1"/>
</dbReference>
<dbReference type="Proteomes" id="UP000234626">
    <property type="component" value="Unassembled WGS sequence"/>
</dbReference>
<dbReference type="InterPro" id="IPR050832">
    <property type="entry name" value="Bact_Acetyltransf"/>
</dbReference>
<protein>
    <recommendedName>
        <fullName evidence="4">Protein ElaA</fullName>
    </recommendedName>
</protein>
<evidence type="ECO:0000256" key="1">
    <source>
        <dbReference type="ARBA" id="ARBA00009623"/>
    </source>
</evidence>
<comment type="similarity">
    <text evidence="1">Belongs to the UPF0039 (ElaA) family.</text>
</comment>
<keyword evidence="7" id="KW-1185">Reference proteome</keyword>
<accession>A0A2N5EM24</accession>
<evidence type="ECO:0000256" key="2">
    <source>
        <dbReference type="ARBA" id="ARBA00022679"/>
    </source>
</evidence>
<dbReference type="PROSITE" id="PS51186">
    <property type="entry name" value="GNAT"/>
    <property type="match status" value="1"/>
</dbReference>
<dbReference type="EMBL" id="PJZK01000011">
    <property type="protein sequence ID" value="PLR48838.1"/>
    <property type="molecule type" value="Genomic_DNA"/>
</dbReference>
<sequence length="154" mass="17054">MANIVWQDLHHSDLTAAQLYAVLALRCEVFVVEQQCAYLDVDGQDLSGETRHLIGWQAGKPAAYARLLKHDEAAIGRVIVAPAARGQRLGRALMEQALAACARHWPQAGVMLSAQAHLQPFYRALGFQPCSEVYDEDGIPHIDMRLTHGDQRSQ</sequence>
<dbReference type="OrthoDB" id="9796171at2"/>
<dbReference type="SUPFAM" id="SSF55729">
    <property type="entry name" value="Acyl-CoA N-acyltransferases (Nat)"/>
    <property type="match status" value="1"/>
</dbReference>
<dbReference type="GO" id="GO:0016747">
    <property type="term" value="F:acyltransferase activity, transferring groups other than amino-acyl groups"/>
    <property type="evidence" value="ECO:0007669"/>
    <property type="project" value="InterPro"/>
</dbReference>
<reference evidence="6 7" key="1">
    <citation type="submission" date="2017-12" db="EMBL/GenBank/DDBJ databases">
        <title>Characterization of six clinical isolates of Enterochimera gen. nov., a novel genus of the Yersiniaciae family and the three species Enterochimera arupensis sp. nov., Enterochimera coloradensis sp. nov, and Enterochimera californica sp. nov.</title>
        <authorList>
            <person name="Rossi A."/>
            <person name="Fisher M."/>
        </authorList>
    </citation>
    <scope>NUCLEOTIDE SEQUENCE [LARGE SCALE GENOMIC DNA]</scope>
    <source>
        <strain evidence="6 7">2016Iso1</strain>
    </source>
</reference>
<dbReference type="InterPro" id="IPR000182">
    <property type="entry name" value="GNAT_dom"/>
</dbReference>
<dbReference type="NCBIfam" id="NF007644">
    <property type="entry name" value="PRK10314.1"/>
    <property type="match status" value="1"/>
</dbReference>
<feature type="domain" description="N-acetyltransferase" evidence="5">
    <location>
        <begin position="9"/>
        <end position="149"/>
    </location>
</feature>
<dbReference type="Gene3D" id="3.40.630.30">
    <property type="match status" value="1"/>
</dbReference>
<keyword evidence="2 6" id="KW-0808">Transferase</keyword>
<keyword evidence="3" id="KW-0012">Acyltransferase</keyword>
<organism evidence="6 7">
    <name type="scientific">Chimaeribacter arupi</name>
    <dbReference type="NCBI Taxonomy" id="2060066"/>
    <lineage>
        <taxon>Bacteria</taxon>
        <taxon>Pseudomonadati</taxon>
        <taxon>Pseudomonadota</taxon>
        <taxon>Gammaproteobacteria</taxon>
        <taxon>Enterobacterales</taxon>
        <taxon>Yersiniaceae</taxon>
        <taxon>Chimaeribacter</taxon>
    </lineage>
</organism>
<dbReference type="Pfam" id="PF13673">
    <property type="entry name" value="Acetyltransf_10"/>
    <property type="match status" value="1"/>
</dbReference>
<dbReference type="PANTHER" id="PTHR43877">
    <property type="entry name" value="AMINOALKYLPHOSPHONATE N-ACETYLTRANSFERASE-RELATED-RELATED"/>
    <property type="match status" value="1"/>
</dbReference>
<dbReference type="FunFam" id="3.40.630.30:FF:000035">
    <property type="entry name" value="GNAT family N-acetyltransferase"/>
    <property type="match status" value="1"/>
</dbReference>
<comment type="caution">
    <text evidence="6">The sequence shown here is derived from an EMBL/GenBank/DDBJ whole genome shotgun (WGS) entry which is preliminary data.</text>
</comment>
<dbReference type="AlphaFoldDB" id="A0A2N5EM24"/>
<evidence type="ECO:0000259" key="5">
    <source>
        <dbReference type="PROSITE" id="PS51186"/>
    </source>
</evidence>